<comment type="subcellular location">
    <subcellularLocation>
        <location evidence="1">Golgi apparatus membrane</location>
    </subcellularLocation>
</comment>
<protein>
    <recommendedName>
        <fullName evidence="10">PDZ GRASP-type domain-containing protein</fullName>
    </recommendedName>
</protein>
<evidence type="ECO:0000256" key="9">
    <source>
        <dbReference type="PIRSR" id="PIRSR607583-1"/>
    </source>
</evidence>
<keyword evidence="4" id="KW-0519">Myristate</keyword>
<organism evidence="11 12">
    <name type="scientific">Aromia moschata</name>
    <dbReference type="NCBI Taxonomy" id="1265417"/>
    <lineage>
        <taxon>Eukaryota</taxon>
        <taxon>Metazoa</taxon>
        <taxon>Ecdysozoa</taxon>
        <taxon>Arthropoda</taxon>
        <taxon>Hexapoda</taxon>
        <taxon>Insecta</taxon>
        <taxon>Pterygota</taxon>
        <taxon>Neoptera</taxon>
        <taxon>Endopterygota</taxon>
        <taxon>Coleoptera</taxon>
        <taxon>Polyphaga</taxon>
        <taxon>Cucujiformia</taxon>
        <taxon>Chrysomeloidea</taxon>
        <taxon>Cerambycidae</taxon>
        <taxon>Cerambycinae</taxon>
        <taxon>Callichromatini</taxon>
        <taxon>Aromia</taxon>
    </lineage>
</organism>
<keyword evidence="8" id="KW-0449">Lipoprotein</keyword>
<dbReference type="AlphaFoldDB" id="A0AAV8YXD9"/>
<dbReference type="FunFam" id="2.30.42.10:FF:000026">
    <property type="entry name" value="Golgi reassembly stacking protein 2"/>
    <property type="match status" value="1"/>
</dbReference>
<evidence type="ECO:0000256" key="4">
    <source>
        <dbReference type="ARBA" id="ARBA00022707"/>
    </source>
</evidence>
<keyword evidence="9" id="KW-0862">Zinc</keyword>
<feature type="binding site" evidence="9">
    <location>
        <position position="18"/>
    </location>
    <ligand>
        <name>Zn(2+)</name>
        <dbReference type="ChEBI" id="CHEBI:29105"/>
    </ligand>
</feature>
<evidence type="ECO:0000313" key="11">
    <source>
        <dbReference type="EMBL" id="KAJ8955531.1"/>
    </source>
</evidence>
<evidence type="ECO:0000256" key="3">
    <source>
        <dbReference type="ARBA" id="ARBA00022553"/>
    </source>
</evidence>
<evidence type="ECO:0000256" key="1">
    <source>
        <dbReference type="ARBA" id="ARBA00004394"/>
    </source>
</evidence>
<dbReference type="GO" id="GO:0046872">
    <property type="term" value="F:metal ion binding"/>
    <property type="evidence" value="ECO:0007669"/>
    <property type="project" value="UniProtKB-KW"/>
</dbReference>
<keyword evidence="9" id="KW-0479">Metal-binding</keyword>
<comment type="similarity">
    <text evidence="2">Belongs to the GORASP family.</text>
</comment>
<dbReference type="InterPro" id="IPR007583">
    <property type="entry name" value="GRASP55_65"/>
</dbReference>
<dbReference type="InterPro" id="IPR036034">
    <property type="entry name" value="PDZ_sf"/>
</dbReference>
<keyword evidence="3" id="KW-0597">Phosphoprotein</keyword>
<name>A0AAV8YXD9_9CUCU</name>
<dbReference type="PROSITE" id="PS51865">
    <property type="entry name" value="PDZ_GRASP"/>
    <property type="match status" value="2"/>
</dbReference>
<dbReference type="Gene3D" id="2.30.42.10">
    <property type="match status" value="2"/>
</dbReference>
<dbReference type="InterPro" id="IPR024958">
    <property type="entry name" value="GRASP_PDZ"/>
</dbReference>
<evidence type="ECO:0000256" key="5">
    <source>
        <dbReference type="ARBA" id="ARBA00022737"/>
    </source>
</evidence>
<dbReference type="PANTHER" id="PTHR12893:SF0">
    <property type="entry name" value="GRASP65"/>
    <property type="match status" value="1"/>
</dbReference>
<keyword evidence="7" id="KW-0472">Membrane</keyword>
<dbReference type="PANTHER" id="PTHR12893">
    <property type="entry name" value="GOLGI REASSEMBLY STACKING PROTEIN GRASP"/>
    <property type="match status" value="1"/>
</dbReference>
<evidence type="ECO:0000256" key="2">
    <source>
        <dbReference type="ARBA" id="ARBA00007144"/>
    </source>
</evidence>
<keyword evidence="12" id="KW-1185">Reference proteome</keyword>
<keyword evidence="5" id="KW-0677">Repeat</keyword>
<comment type="caution">
    <text evidence="11">The sequence shown here is derived from an EMBL/GenBank/DDBJ whole genome shotgun (WGS) entry which is preliminary data.</text>
</comment>
<dbReference type="Proteomes" id="UP001162162">
    <property type="component" value="Unassembled WGS sequence"/>
</dbReference>
<evidence type="ECO:0000256" key="8">
    <source>
        <dbReference type="ARBA" id="ARBA00023288"/>
    </source>
</evidence>
<evidence type="ECO:0000256" key="7">
    <source>
        <dbReference type="ARBA" id="ARBA00023136"/>
    </source>
</evidence>
<gene>
    <name evidence="11" type="ORF">NQ318_001361</name>
</gene>
<accession>A0AAV8YXD9</accession>
<keyword evidence="6" id="KW-0333">Golgi apparatus</keyword>
<sequence>MGNSESVDVPGGGTDGYHVLRVQENSPGSKAGLQPFFDFIVSINGTRLDRDNDTLKQILKNGVGKQLPLTIYSCKTQSVRSVTVEPSDSWGGQGLLGISIRFCSFEVAKENVWHILEVHPNSPASLAGLRAFSDYIIGSDSILHESEDLFNLIENHDGVSLKLYVYNSDDDSCREVSITPNSRWGGEGLVGCGIGYGYLHRIPVRGSLPGKPSTTYTPTTSSLPVTLPAPTTVVTTAEPTIAPTGVNDTITNLAQNAANLSLQPSNADTLEQAKVALSTHPDLPRDTQEPVVSRVTGTTPVYSNLPPPSSIPQFNTSVLPPSEIPQFLTTPAAVSFSNAQTVPSVGPEVKVMSQGVQPVPMYHTQSITPGVFNSNVNYAADANLATYNYTQASQAPNNMPVYSTHPQSQSQSVNQANVLYSNPNFSNTSLPPPPLSGFQPAPNQPIIFDPRIAAKSAQELLSGNLPNMS</sequence>
<dbReference type="FunFam" id="2.30.42.10:FF:000056">
    <property type="entry name" value="Golgi reassembly-stacking protein 2 isoform 1"/>
    <property type="match status" value="1"/>
</dbReference>
<dbReference type="Pfam" id="PF04495">
    <property type="entry name" value="GRASP55_65"/>
    <property type="match status" value="1"/>
</dbReference>
<feature type="binding site" evidence="9">
    <location>
        <position position="103"/>
    </location>
    <ligand>
        <name>Zn(2+)</name>
        <dbReference type="ChEBI" id="CHEBI:29105"/>
    </ligand>
</feature>
<proteinExistence type="inferred from homology"/>
<evidence type="ECO:0000256" key="6">
    <source>
        <dbReference type="ARBA" id="ARBA00023034"/>
    </source>
</evidence>
<feature type="domain" description="PDZ GRASP-type" evidence="10">
    <location>
        <begin position="15"/>
        <end position="105"/>
    </location>
</feature>
<dbReference type="SUPFAM" id="SSF50156">
    <property type="entry name" value="PDZ domain-like"/>
    <property type="match status" value="2"/>
</dbReference>
<dbReference type="GO" id="GO:0007030">
    <property type="term" value="P:Golgi organization"/>
    <property type="evidence" value="ECO:0007669"/>
    <property type="project" value="TreeGrafter"/>
</dbReference>
<evidence type="ECO:0000259" key="10">
    <source>
        <dbReference type="PROSITE" id="PS51865"/>
    </source>
</evidence>
<evidence type="ECO:0000313" key="12">
    <source>
        <dbReference type="Proteomes" id="UP001162162"/>
    </source>
</evidence>
<reference evidence="11" key="1">
    <citation type="journal article" date="2023" name="Insect Mol. Biol.">
        <title>Genome sequencing provides insights into the evolution of gene families encoding plant cell wall-degrading enzymes in longhorned beetles.</title>
        <authorList>
            <person name="Shin N.R."/>
            <person name="Okamura Y."/>
            <person name="Kirsch R."/>
            <person name="Pauchet Y."/>
        </authorList>
    </citation>
    <scope>NUCLEOTIDE SEQUENCE</scope>
    <source>
        <strain evidence="11">AMC_N1</strain>
    </source>
</reference>
<dbReference type="EMBL" id="JAPWTK010000037">
    <property type="protein sequence ID" value="KAJ8955531.1"/>
    <property type="molecule type" value="Genomic_DNA"/>
</dbReference>
<dbReference type="GO" id="GO:0000139">
    <property type="term" value="C:Golgi membrane"/>
    <property type="evidence" value="ECO:0007669"/>
    <property type="project" value="UniProtKB-SubCell"/>
</dbReference>
<feature type="domain" description="PDZ GRASP-type" evidence="10">
    <location>
        <begin position="111"/>
        <end position="199"/>
    </location>
</feature>